<name>A0ABU0LJW8_XANAG</name>
<protein>
    <recommendedName>
        <fullName evidence="5">Sialate O-acetylesterase domain-containing protein</fullName>
    </recommendedName>
</protein>
<proteinExistence type="predicted"/>
<feature type="domain" description="Non-contractile tail sheath N-terminal" evidence="1">
    <location>
        <begin position="240"/>
        <end position="431"/>
    </location>
</feature>
<evidence type="ECO:0000313" key="3">
    <source>
        <dbReference type="EMBL" id="MDQ0507428.1"/>
    </source>
</evidence>
<dbReference type="InterPro" id="IPR057122">
    <property type="entry name" value="TIM-barrel_NCTSP"/>
</dbReference>
<dbReference type="InterPro" id="IPR057102">
    <property type="entry name" value="NCTSP_N"/>
</dbReference>
<evidence type="ECO:0000259" key="1">
    <source>
        <dbReference type="Pfam" id="PF23844"/>
    </source>
</evidence>
<dbReference type="InterPro" id="IPR021283">
    <property type="entry name" value="Phage_Wedge1"/>
</dbReference>
<dbReference type="RefSeq" id="WP_237345813.1">
    <property type="nucleotide sequence ID" value="NZ_JABWGX010000013.1"/>
</dbReference>
<dbReference type="Pfam" id="PF23845">
    <property type="entry name" value="TIM-barrel_NCTSP"/>
    <property type="match status" value="1"/>
</dbReference>
<keyword evidence="4" id="KW-1185">Reference proteome</keyword>
<dbReference type="Gene3D" id="3.40.50.1110">
    <property type="entry name" value="SGNH hydrolase"/>
    <property type="match status" value="2"/>
</dbReference>
<dbReference type="EMBL" id="JAUSVY010000018">
    <property type="protein sequence ID" value="MDQ0507428.1"/>
    <property type="molecule type" value="Genomic_DNA"/>
</dbReference>
<feature type="domain" description="Non-contractile tail sheath TIM barrel" evidence="2">
    <location>
        <begin position="440"/>
        <end position="793"/>
    </location>
</feature>
<comment type="caution">
    <text evidence="3">The sequence shown here is derived from an EMBL/GenBank/DDBJ whole genome shotgun (WGS) entry which is preliminary data.</text>
</comment>
<evidence type="ECO:0000313" key="4">
    <source>
        <dbReference type="Proteomes" id="UP001241747"/>
    </source>
</evidence>
<reference evidence="3 4" key="1">
    <citation type="submission" date="2023-07" db="EMBL/GenBank/DDBJ databases">
        <title>Genomic Encyclopedia of Type Strains, Phase IV (KMG-IV): sequencing the most valuable type-strain genomes for metagenomic binning, comparative biology and taxonomic classification.</title>
        <authorList>
            <person name="Goeker M."/>
        </authorList>
    </citation>
    <scope>NUCLEOTIDE SEQUENCE [LARGE SCALE GENOMIC DNA]</scope>
    <source>
        <strain evidence="3 4">DSM 3770</strain>
    </source>
</reference>
<dbReference type="InterPro" id="IPR036514">
    <property type="entry name" value="SGNH_hydro_sf"/>
</dbReference>
<evidence type="ECO:0008006" key="5">
    <source>
        <dbReference type="Google" id="ProtNLM"/>
    </source>
</evidence>
<sequence length="2274" mass="242295">MSDAPFTTSDYSGLITSEHRGKSKFVATVEATVEPAVQAQSFLQTLPEAFDLDTAVGVQLDAVGAWVGVSRTISTCLISVWFSFDSEGLGFDQGIWKQDTDPETGLYELDDDTYRALIRLKIKVNTWDGTIGTARAAILDFYGTTDSFPFILDNQDMSMVVCISGARPIMVMFSIYAGRYVEFKPAGVTLHTVVPSIEYTPAFGYDASSSYVGGLDAGSWVVDADSVLCVDDAEYEVLLDRFAPAYWTIDLPLTASAALITTSTYGMTLYATLRSYSDLVGLKWASEDKWSHRGLGYYTSPNYTGCILDFDFTLTGLDGSTSGSKSSAAGLTMTVTDDDGDVYYIRLANYLTSGTINAGHIRIDFSGAPVLGGFDPDDAAQRVIIPWHRITEFSVGFAPDAYDKDSTAPLSEKIDVVFTVTNMRVSGKNTSMIQRLLATPGHAVRMCDGGDDAYPLTPERIVTGLLQLGYSGQYVIYIGASHLHELTWDDTAESFLVDPSHPVSTPVRMWYRDLFERLVEAGYDPVISQSYEIFAAMCPVEWQQKDYTGAGARTGWEPPSTLIAPTVSDAMNYLKSVALWMCAALNNAGGSVRYQVGEPWWWDGTYTDGGPCIYDETTTALYVSETGNAVPTPYLQSIYGSVGVHGDYLDWLAEKLGDSTLWLRDQVKAVHSSATCYVLLFTPQILAPTSEIVTRLNFPISSWIYPAWDVLQLEDYDWVIDGDWENHSRTLSAGTGDLNYPLDKIQYFGGFNLLASTASTVWPRINMVINEALGWGIQDVCVWARPQVWRDGWIPISGRLIGALGDSSDAGPDPITWVFPTDLEMVANSWGDVVLSFNPNQNPSGHTYTIEIMNGSAIKRTITVSSPTRVDGRVLVDYPVEMSAPDWGFPPTYLKWRVRVDGGTVKTVMNDDVPVDNAAIVKKAIAFAGQSNALGHFTTLSGASARLDLVSAADLRQNVAAQLGLRTVEVIPVQMAWGSSAADKLADDDPADGINYWWDVDGGVAGPRLTQAIGIIDGLGVPLAAIVWAQGENDASAMDPDASPRTSSVTRYTTATRRVFSALRSAASNPNLPIYLQTIGRGWWGDLPDVPEVGGAYYKAVRDAQVAIAVADKAVRIGTWTPGVETIDGYVQETSNVGWIHYKSAVYHTAAAELAEAIATPLDRIGDRPAWTLIEAPSGFGASRKSNDDIVVSWSSDVGLSYVVQNMNVLTNVVISTSTVESTGDTASFLFSADEQEDVYDGDHAGAIYVLVYQVVGGVQGPSAKYYATEIIDTLAPTSLLMQSNSWGDIVFSFVPAENPSGRTYSVQIMNGSAIKRTISVTSPTLVSGHILIDYPVELSVPDWGWAPSSLSWKAVHGSHLNSASGVPVLNNAAIVKKTVGFGGQSLALGHFTSLSGTGGRKDLVSAGALRRALAASWGLRDVEVIPVQMAWGSAAADKLADDDPVSGVNYWYDLDGGTAGPRLTQAAAIITELGVPLDYFIWAQGENDASAIYLSQWEAGSDENPDGRTSTLARYKSATQAIFAGIRSAAGNASLPIYLQPIQRAFWSLYPNDTNPMEVIGDTYAQVRAKQLEISAAQTYTYVGTWCPGAEKFSGYFPDSGENPNTGTMQYQWLHFDETTYHATAAQLAGAISTPLDRIGSPPEWTQTPAPVLTASLDGYDEIVTWPGTNGDDYEVINVNINTNETIGTETITVTGGVGYWDFTLAEQQVIYGSGYSGVIAYIVAYKVIDDDVHGLSTSLIIDPSTMSGLPAAPTGFSAAIGSSWDVVVSWDATSGATYEVTNYNVETGAAMSTSTVVASSSTASWTFATADQITAYGAPGGYVSVSVTRIYASGAGPAGAYSFDSSTLAGRPSAPSSVTAAWAADGAWDIVVSWASTSGKTYRVVNRDASTNAIISTTDVTATGTTATWTFTGAAQAARYSGAHARYIVASVAEVWRSYPGPTSSPTSDLWTPLLVDSTAPALWSDAVRQQSILSASETTHETLFPRSGAAKTITLSDGTWGTAAANAVAYDYSGGRRRDVREGAATNLAQGSATQTLTVTAQTYTVSLTGTGSVILSGAATGTLTGTGTNDKVSLTVTCTAGSLTVTVSGTVTRLQVEAGGIATSYITTTTGGGAVTRTTDVNAWSAAATALVSTNGPITTALRGKLSHATSTTSTSILNTSAAHIARVESAGTVRMYMAASSLNSGRSITAGTTAEEGVCMAWDTAGRRIAVNGSTPVSDATAPTTTIDTVYIGTSVGMNTGERFEIDEILVWSVKGSTSAVQAQARVWA</sequence>
<evidence type="ECO:0000259" key="2">
    <source>
        <dbReference type="Pfam" id="PF23845"/>
    </source>
</evidence>
<accession>A0ABU0LJW8</accession>
<dbReference type="Pfam" id="PF11041">
    <property type="entry name" value="Phage_Wedge1"/>
    <property type="match status" value="1"/>
</dbReference>
<organism evidence="3 4">
    <name type="scientific">Xanthobacter agilis</name>
    <dbReference type="NCBI Taxonomy" id="47492"/>
    <lineage>
        <taxon>Bacteria</taxon>
        <taxon>Pseudomonadati</taxon>
        <taxon>Pseudomonadota</taxon>
        <taxon>Alphaproteobacteria</taxon>
        <taxon>Hyphomicrobiales</taxon>
        <taxon>Xanthobacteraceae</taxon>
        <taxon>Xanthobacter</taxon>
    </lineage>
</organism>
<gene>
    <name evidence="3" type="ORF">QOZ94_004252</name>
</gene>
<dbReference type="Pfam" id="PF23844">
    <property type="entry name" value="NCTSP_N"/>
    <property type="match status" value="1"/>
</dbReference>
<dbReference type="SUPFAM" id="SSF52266">
    <property type="entry name" value="SGNH hydrolase"/>
    <property type="match status" value="2"/>
</dbReference>
<dbReference type="Proteomes" id="UP001241747">
    <property type="component" value="Unassembled WGS sequence"/>
</dbReference>